<keyword evidence="2" id="KW-0012">Acyltransferase</keyword>
<sequence length="465" mass="51173">MASSSVVKILETAQIKPIPAGESTLPVTFFDTFWFKLPPVERLFFYNLNDLTPAYFSSDLLPKLKQSLSLTLNHFLPLAGNLRWPSNAPKPFISYTPNDGVSLTVAESDADFHRLTSDGIYEALELHPLIPQLISSDDSASALALQITLFPGKGFSIGITAHHMVLDGKTTTMFMKSWAYLCKQGKNTENSPNTDNSLLPPELRPAFDREIIKDPTGFDLDMLYLNQRLTESNGNKSLEVSKNKGAAPDLVRATVTITPEDFNKMRERVLSKSSGSSKQLHLSPFVLTLGYVASSMVKARGGADDRSVYIGFTADCRPRFNPPVSDNYFGNCNVVLPDLSKAGDYMDNENGFAFAAEKVSNMVKGLTEKGVFEGAKDKLTFLLQVGNEPAGSVQRFAVAGSPRFGLYKTDFGWGTPWKVVVVSIDKNEAISMAESRDGNGGIEVGLAFKKHEMEHFLSMFLKDVY</sequence>
<protein>
    <submittedName>
        <fullName evidence="3">Phenolic glucoside malonyltransferase 2</fullName>
    </submittedName>
</protein>
<dbReference type="Pfam" id="PF02458">
    <property type="entry name" value="Transferase"/>
    <property type="match status" value="1"/>
</dbReference>
<dbReference type="PANTHER" id="PTHR31625">
    <property type="match status" value="1"/>
</dbReference>
<dbReference type="AlphaFoldDB" id="A0A9W7MFI7"/>
<evidence type="ECO:0000313" key="4">
    <source>
        <dbReference type="Proteomes" id="UP001165190"/>
    </source>
</evidence>
<dbReference type="EMBL" id="BSYR01000031">
    <property type="protein sequence ID" value="GMI98239.1"/>
    <property type="molecule type" value="Genomic_DNA"/>
</dbReference>
<reference evidence="3" key="1">
    <citation type="submission" date="2023-05" db="EMBL/GenBank/DDBJ databases">
        <title>Genome and transcriptome analyses reveal genes involved in the formation of fine ridges on petal epidermal cells in Hibiscus trionum.</title>
        <authorList>
            <person name="Koshimizu S."/>
            <person name="Masuda S."/>
            <person name="Ishii T."/>
            <person name="Shirasu K."/>
            <person name="Hoshino A."/>
            <person name="Arita M."/>
        </authorList>
    </citation>
    <scope>NUCLEOTIDE SEQUENCE</scope>
    <source>
        <strain evidence="3">Hamamatsu line</strain>
    </source>
</reference>
<organism evidence="3 4">
    <name type="scientific">Hibiscus trionum</name>
    <name type="common">Flower of an hour</name>
    <dbReference type="NCBI Taxonomy" id="183268"/>
    <lineage>
        <taxon>Eukaryota</taxon>
        <taxon>Viridiplantae</taxon>
        <taxon>Streptophyta</taxon>
        <taxon>Embryophyta</taxon>
        <taxon>Tracheophyta</taxon>
        <taxon>Spermatophyta</taxon>
        <taxon>Magnoliopsida</taxon>
        <taxon>eudicotyledons</taxon>
        <taxon>Gunneridae</taxon>
        <taxon>Pentapetalae</taxon>
        <taxon>rosids</taxon>
        <taxon>malvids</taxon>
        <taxon>Malvales</taxon>
        <taxon>Malvaceae</taxon>
        <taxon>Malvoideae</taxon>
        <taxon>Hibiscus</taxon>
    </lineage>
</organism>
<dbReference type="InterPro" id="IPR023213">
    <property type="entry name" value="CAT-like_dom_sf"/>
</dbReference>
<evidence type="ECO:0000313" key="3">
    <source>
        <dbReference type="EMBL" id="GMI98239.1"/>
    </source>
</evidence>
<dbReference type="Gene3D" id="3.30.559.10">
    <property type="entry name" value="Chloramphenicol acetyltransferase-like domain"/>
    <property type="match status" value="2"/>
</dbReference>
<name>A0A9W7MFI7_HIBTR</name>
<accession>A0A9W7MFI7</accession>
<comment type="caution">
    <text evidence="3">The sequence shown here is derived from an EMBL/GenBank/DDBJ whole genome shotgun (WGS) entry which is preliminary data.</text>
</comment>
<keyword evidence="4" id="KW-1185">Reference proteome</keyword>
<dbReference type="OrthoDB" id="1862401at2759"/>
<evidence type="ECO:0000256" key="2">
    <source>
        <dbReference type="ARBA" id="ARBA00023315"/>
    </source>
</evidence>
<dbReference type="GO" id="GO:0016747">
    <property type="term" value="F:acyltransferase activity, transferring groups other than amino-acyl groups"/>
    <property type="evidence" value="ECO:0007669"/>
    <property type="project" value="UniProtKB-ARBA"/>
</dbReference>
<gene>
    <name evidence="3" type="ORF">HRI_003493200</name>
</gene>
<dbReference type="SUPFAM" id="SSF52777">
    <property type="entry name" value="CoA-dependent acyltransferases"/>
    <property type="match status" value="1"/>
</dbReference>
<keyword evidence="1" id="KW-0808">Transferase</keyword>
<evidence type="ECO:0000256" key="1">
    <source>
        <dbReference type="ARBA" id="ARBA00022679"/>
    </source>
</evidence>
<proteinExistence type="predicted"/>
<dbReference type="InterPro" id="IPR051504">
    <property type="entry name" value="Plant_metabolite_acyltrans"/>
</dbReference>
<dbReference type="Proteomes" id="UP001165190">
    <property type="component" value="Unassembled WGS sequence"/>
</dbReference>